<sequence length="111" mass="12334">MKAEALLGQNSFSPQIGSAPNLVPCFIRNVYSSLNTCFVPSRCALFPSAQFTQGEPLRKQVVPLLEPSFKRGTSLFLGEGRSRPGEWGSLRRELTEWPLYQCLTSRLGENA</sequence>
<protein>
    <submittedName>
        <fullName evidence="1">Uncharacterized protein</fullName>
    </submittedName>
</protein>
<accession>A0A4D6L6E8</accession>
<dbReference type="AlphaFoldDB" id="A0A4D6L6E8"/>
<gene>
    <name evidence="1" type="ORF">DEO72_LG2g4439</name>
</gene>
<dbReference type="EMBL" id="CP039346">
    <property type="protein sequence ID" value="QCD84089.1"/>
    <property type="molecule type" value="Genomic_DNA"/>
</dbReference>
<reference evidence="1 2" key="1">
    <citation type="submission" date="2019-04" db="EMBL/GenBank/DDBJ databases">
        <title>An improved genome assembly and genetic linkage map for asparagus bean, Vigna unguiculata ssp. sesquipedialis.</title>
        <authorList>
            <person name="Xia Q."/>
            <person name="Zhang R."/>
            <person name="Dong Y."/>
        </authorList>
    </citation>
    <scope>NUCLEOTIDE SEQUENCE [LARGE SCALE GENOMIC DNA]</scope>
    <source>
        <tissue evidence="1">Leaf</tissue>
    </source>
</reference>
<proteinExistence type="predicted"/>
<name>A0A4D6L6E8_VIGUN</name>
<organism evidence="1 2">
    <name type="scientific">Vigna unguiculata</name>
    <name type="common">Cowpea</name>
    <dbReference type="NCBI Taxonomy" id="3917"/>
    <lineage>
        <taxon>Eukaryota</taxon>
        <taxon>Viridiplantae</taxon>
        <taxon>Streptophyta</taxon>
        <taxon>Embryophyta</taxon>
        <taxon>Tracheophyta</taxon>
        <taxon>Spermatophyta</taxon>
        <taxon>Magnoliopsida</taxon>
        <taxon>eudicotyledons</taxon>
        <taxon>Gunneridae</taxon>
        <taxon>Pentapetalae</taxon>
        <taxon>rosids</taxon>
        <taxon>fabids</taxon>
        <taxon>Fabales</taxon>
        <taxon>Fabaceae</taxon>
        <taxon>Papilionoideae</taxon>
        <taxon>50 kb inversion clade</taxon>
        <taxon>NPAAA clade</taxon>
        <taxon>indigoferoid/millettioid clade</taxon>
        <taxon>Phaseoleae</taxon>
        <taxon>Vigna</taxon>
    </lineage>
</organism>
<evidence type="ECO:0000313" key="1">
    <source>
        <dbReference type="EMBL" id="QCD84089.1"/>
    </source>
</evidence>
<keyword evidence="2" id="KW-1185">Reference proteome</keyword>
<evidence type="ECO:0000313" key="2">
    <source>
        <dbReference type="Proteomes" id="UP000501690"/>
    </source>
</evidence>
<dbReference type="Proteomes" id="UP000501690">
    <property type="component" value="Linkage Group LG2"/>
</dbReference>